<dbReference type="CDD" id="cd05195">
    <property type="entry name" value="enoyl_red"/>
    <property type="match status" value="1"/>
</dbReference>
<organism evidence="11 12">
    <name type="scientific">Myriangium duriaei CBS 260.36</name>
    <dbReference type="NCBI Taxonomy" id="1168546"/>
    <lineage>
        <taxon>Eukaryota</taxon>
        <taxon>Fungi</taxon>
        <taxon>Dikarya</taxon>
        <taxon>Ascomycota</taxon>
        <taxon>Pezizomycotina</taxon>
        <taxon>Dothideomycetes</taxon>
        <taxon>Dothideomycetidae</taxon>
        <taxon>Myriangiales</taxon>
        <taxon>Myriangiaceae</taxon>
        <taxon>Myriangium</taxon>
    </lineage>
</organism>
<gene>
    <name evidence="11" type="ORF">K461DRAFT_283517</name>
</gene>
<dbReference type="InterPro" id="IPR011032">
    <property type="entry name" value="GroES-like_sf"/>
</dbReference>
<dbReference type="SMART" id="SM00827">
    <property type="entry name" value="PKS_AT"/>
    <property type="match status" value="1"/>
</dbReference>
<dbReference type="InterPro" id="IPR020807">
    <property type="entry name" value="PKS_DH"/>
</dbReference>
<feature type="active site" description="Proton acceptor; for dehydratase activity" evidence="8">
    <location>
        <position position="953"/>
    </location>
</feature>
<protein>
    <submittedName>
        <fullName evidence="11">Ketoacyl-synt-domain-containing protein</fullName>
    </submittedName>
</protein>
<dbReference type="InterPro" id="IPR014031">
    <property type="entry name" value="Ketoacyl_synth_C"/>
</dbReference>
<sequence length="2199" mass="241494">MHTSGEILTELAYEPIAIVGFAFKFPGDADTVEGFWDMMVEARCASTSFPAGRMDLSGIYHPDEGRTHTISHKGGHFLREDVAAFDAPFFSISPVEAASMDPQQRFLLETTGIPMHSVAGSRTCVFTGSFTDDYKLLYTKDIDEGAPYAATGTAASFNSNRLSWFLNLRGNSVTVDTACSSSLVALDLACKSLQNGDSDMGIVTGVNLVLAPDFVQMLSDMNMLSPDGRSWSFDPRGNEYGRGEGVAVLVIKRLEDALRDGDTIRAVIRATGSNSDGYTPGITQPHSSSQEHLIRDCYKKAGLDISCMGYFEAHGTGTPAGDHVEANAFGAAFSNRAARDPLYIGAVKSNIGHLEGASGLAGIIKAIMVMERGMIPPIADLESLNPRIDEESLGLKFPRNALPWPSCGLTRVSVNSFGFGGTNSHAVLDDALHFLQEHGLEGVHCTTPMSAKCGVESVLTLPTRICSQKRELGPPVKTFVFSAADKAGLSRLSEAYSGHLQQIRRSYSDEDFRSYLGNLAYSLAMRRDMLTWPSILKRTMTPPIRGFGSKPKVAFIFTGQGAQWATMGKELFAYPVFADSLRNAEIFLLSLGCTWKLTDELLRPSSESNIDEPRFSQPICTALQLALVQLLHACGVFPDAVVGHSSGEIAAAFCVGAISEKAALTIAYMRGVCASALQPSDETMISFESLVIACHNSPSNITIAGPQAAIDSLKVKLDEKAIFARKLKVQLAYHSPQMHRVAEHYSNSLAELHMDAECGSKSAVMMFSLLGRKVTTADLRTPGYWVRNLISPVLFSAAFECIFTGSKTKKLDHRHLERLNVDICVEVSPHAALRGPICDILTSRNQSNTVHYVSMLERHKDSLITFSAALGQLHSNHPMTAKSHDLVSLCTLPSYPFDHSRKYWHDSRIARNNRFQKEPRLDLLGKRVADWNKYQARWRHFIRVKELPWIEHHKIYGTTLLPAASMLTMAIEAMKQLIKPNGAVRGFELRDFHIHTAVTIPPDSVQMEIHLGQSHDPRRSDLGCRLFALVDGQWIECCNGTARIDYPDQACDMDDGVEESELLKQYQLRQRKNQLAEAADVAQFYNTLAGCGYGFGPAFQSLVTLKFAKTSATGDVCCFRWTEAAEAGIRQDHVVHPCTLDGMIQLGLAAITQGGTLRTKTMVPTLVRRLWICGAGLDWPQHECATVSAEITKNDRNGVEMQASALCREGTQVGAILEGVRLTHVAGSSEELDADPQQALQHTLWNLAWKPDIDLTTGSSLSNLCHVEGNNTFSPVGSGEELTFLLYQYLDMLCGEFSVEKAVQLPPYLDKYLSWARLQRDKHHDMIAPGSDHTYESLARNESYISSVLENLQDQSAQIKTYTAIGNKLVGNIRADVDVLELLFHSDLAQAHYEEFSISNNAFPALARYLDAYSHKYPGASYLEVGAGTGGSTLAILESLSRSKEGPYMYKDYTFTDISESFFDRARDRLHEFPRVGYRRLDIEKAPETQGFIPGSFDCIMAANVVHATSSLATTLGLLHRLLKPGGRIILFEITKPQMLCNGFIFGLLPGWWLSSEQFRNHGYGPCLQTEEWNRVLVESDFTGVELELRDWDDEACHEMSILISSKNNPISSSYGLAVTIASTAASCQTGDSSRLLDAFMLMGVAPTDVNLVQGLPNTRGDICVVQDHPIMPILRDLTPTRLDSLQRLFKAYSTVIWVTQATSDIPHPDLAAIDGLARTIQQEYYQTKMVTVMLGPNGLTFQKSRQIAGIACQTFHSDDTIFEPAFQEIKGRLHISRLVESEIATEKIRELASEMTRCHVPWAGSILLKMIVGSPRSPPSLHCIEDHEYKRPLAVREVEIKAEVMGLNFKDCLGGLDQADDFELGLECAGTITRLGSEAASVFQLGDRVCMAAVGLFRTYIRSTMDCVCRLPAKVSMVQGATIPIQFLTVWRTLVDLADLKKNESIHTGADGTGQAAIQVARYIGAKVFTTVDSAAKRASLVNAYGLEESHVLYGRDTRFAKGIHRLTGGGGVDVVLNTLAGDNLAQSWDAFANPAMPMLSFDRCTSFFSFDWSTWTRDRPQELQQTLKTVIDMFDKKLLQESSPIDTFAITEAESAINFLASGNGCGKVVVKASQDATVPVSLVITYVVAGGLGGVGPKTDVAIKLMEKLKTQGVDARAPPCDISDKHVLQRTLKECLRSMPAIKGCIQASMVLQVC</sequence>
<dbReference type="GO" id="GO:0004312">
    <property type="term" value="F:fatty acid synthase activity"/>
    <property type="evidence" value="ECO:0007669"/>
    <property type="project" value="TreeGrafter"/>
</dbReference>
<dbReference type="Pfam" id="PF08659">
    <property type="entry name" value="KR"/>
    <property type="match status" value="1"/>
</dbReference>
<dbReference type="InterPro" id="IPR013149">
    <property type="entry name" value="ADH-like_C"/>
</dbReference>
<dbReference type="InterPro" id="IPR020843">
    <property type="entry name" value="ER"/>
</dbReference>
<dbReference type="PROSITE" id="PS00606">
    <property type="entry name" value="KS3_1"/>
    <property type="match status" value="1"/>
</dbReference>
<dbReference type="InterPro" id="IPR049552">
    <property type="entry name" value="PKS_DH_N"/>
</dbReference>
<dbReference type="InterPro" id="IPR016035">
    <property type="entry name" value="Acyl_Trfase/lysoPLipase"/>
</dbReference>
<dbReference type="InterPro" id="IPR050091">
    <property type="entry name" value="PKS_NRPS_Biosynth_Enz"/>
</dbReference>
<dbReference type="OrthoDB" id="329835at2759"/>
<evidence type="ECO:0000256" key="3">
    <source>
        <dbReference type="ARBA" id="ARBA00022679"/>
    </source>
</evidence>
<accession>A0A9P4MKR7</accession>
<dbReference type="PROSITE" id="PS52004">
    <property type="entry name" value="KS3_2"/>
    <property type="match status" value="1"/>
</dbReference>
<dbReference type="SUPFAM" id="SSF53901">
    <property type="entry name" value="Thiolase-like"/>
    <property type="match status" value="1"/>
</dbReference>
<dbReference type="SUPFAM" id="SSF50129">
    <property type="entry name" value="GroES-like"/>
    <property type="match status" value="1"/>
</dbReference>
<dbReference type="SUPFAM" id="SSF53335">
    <property type="entry name" value="S-adenosyl-L-methionine-dependent methyltransferases"/>
    <property type="match status" value="1"/>
</dbReference>
<dbReference type="Gene3D" id="3.40.50.150">
    <property type="entry name" value="Vaccinia Virus protein VP39"/>
    <property type="match status" value="1"/>
</dbReference>
<evidence type="ECO:0000256" key="7">
    <source>
        <dbReference type="ARBA" id="ARBA00023315"/>
    </source>
</evidence>
<dbReference type="Pfam" id="PF00107">
    <property type="entry name" value="ADH_zinc_N"/>
    <property type="match status" value="1"/>
</dbReference>
<name>A0A9P4MKR7_9PEZI</name>
<dbReference type="Pfam" id="PF00698">
    <property type="entry name" value="Acyl_transf_1"/>
    <property type="match status" value="1"/>
</dbReference>
<dbReference type="SMART" id="SM00826">
    <property type="entry name" value="PKS_DH"/>
    <property type="match status" value="1"/>
</dbReference>
<evidence type="ECO:0000256" key="8">
    <source>
        <dbReference type="PROSITE-ProRule" id="PRU01363"/>
    </source>
</evidence>
<dbReference type="PANTHER" id="PTHR43775">
    <property type="entry name" value="FATTY ACID SYNTHASE"/>
    <property type="match status" value="1"/>
</dbReference>
<keyword evidence="1" id="KW-0596">Phosphopantetheine</keyword>
<dbReference type="InterPro" id="IPR029063">
    <property type="entry name" value="SAM-dependent_MTases_sf"/>
</dbReference>
<dbReference type="Gene3D" id="3.40.50.720">
    <property type="entry name" value="NAD(P)-binding Rossmann-like Domain"/>
    <property type="match status" value="1"/>
</dbReference>
<dbReference type="Gene3D" id="3.40.47.10">
    <property type="match status" value="1"/>
</dbReference>
<dbReference type="InterPro" id="IPR042104">
    <property type="entry name" value="PKS_dehydratase_sf"/>
</dbReference>
<keyword evidence="5" id="KW-0560">Oxidoreductase</keyword>
<dbReference type="PANTHER" id="PTHR43775:SF29">
    <property type="entry name" value="ASPERFURANONE POLYKETIDE SYNTHASE AFOG-RELATED"/>
    <property type="match status" value="1"/>
</dbReference>
<evidence type="ECO:0000259" key="10">
    <source>
        <dbReference type="PROSITE" id="PS52019"/>
    </source>
</evidence>
<dbReference type="Pfam" id="PF00109">
    <property type="entry name" value="ketoacyl-synt"/>
    <property type="match status" value="1"/>
</dbReference>
<dbReference type="SUPFAM" id="SSF52151">
    <property type="entry name" value="FabD/lysophospholipase-like"/>
    <property type="match status" value="1"/>
</dbReference>
<evidence type="ECO:0000256" key="4">
    <source>
        <dbReference type="ARBA" id="ARBA00022857"/>
    </source>
</evidence>
<dbReference type="SMART" id="SM00829">
    <property type="entry name" value="PKS_ER"/>
    <property type="match status" value="1"/>
</dbReference>
<dbReference type="InterPro" id="IPR014043">
    <property type="entry name" value="Acyl_transferase_dom"/>
</dbReference>
<dbReference type="InterPro" id="IPR014030">
    <property type="entry name" value="Ketoacyl_synth_N"/>
</dbReference>
<dbReference type="CDD" id="cd00833">
    <property type="entry name" value="PKS"/>
    <property type="match status" value="1"/>
</dbReference>
<evidence type="ECO:0000259" key="9">
    <source>
        <dbReference type="PROSITE" id="PS52004"/>
    </source>
</evidence>
<dbReference type="Pfam" id="PF21089">
    <property type="entry name" value="PKS_DH_N"/>
    <property type="match status" value="1"/>
</dbReference>
<comment type="caution">
    <text evidence="11">The sequence shown here is derived from an EMBL/GenBank/DDBJ whole genome shotgun (WGS) entry which is preliminary data.</text>
</comment>
<dbReference type="InterPro" id="IPR013217">
    <property type="entry name" value="Methyltransf_12"/>
</dbReference>
<evidence type="ECO:0000256" key="5">
    <source>
        <dbReference type="ARBA" id="ARBA00023002"/>
    </source>
</evidence>
<proteinExistence type="predicted"/>
<dbReference type="EMBL" id="ML996081">
    <property type="protein sequence ID" value="KAF2156538.1"/>
    <property type="molecule type" value="Genomic_DNA"/>
</dbReference>
<keyword evidence="12" id="KW-1185">Reference proteome</keyword>
<dbReference type="InterPro" id="IPR013968">
    <property type="entry name" value="PKS_KR"/>
</dbReference>
<dbReference type="Gene3D" id="3.90.180.10">
    <property type="entry name" value="Medium-chain alcohol dehydrogenases, catalytic domain"/>
    <property type="match status" value="1"/>
</dbReference>
<dbReference type="InterPro" id="IPR016039">
    <property type="entry name" value="Thiolase-like"/>
</dbReference>
<dbReference type="GO" id="GO:0016491">
    <property type="term" value="F:oxidoreductase activity"/>
    <property type="evidence" value="ECO:0007669"/>
    <property type="project" value="UniProtKB-KW"/>
</dbReference>
<dbReference type="InterPro" id="IPR018201">
    <property type="entry name" value="Ketoacyl_synth_AS"/>
</dbReference>
<dbReference type="Gene3D" id="3.10.129.110">
    <property type="entry name" value="Polyketide synthase dehydratase"/>
    <property type="match status" value="1"/>
</dbReference>
<dbReference type="InterPro" id="IPR001227">
    <property type="entry name" value="Ac_transferase_dom_sf"/>
</dbReference>
<dbReference type="PROSITE" id="PS52019">
    <property type="entry name" value="PKS_MFAS_DH"/>
    <property type="match status" value="1"/>
</dbReference>
<dbReference type="InterPro" id="IPR049900">
    <property type="entry name" value="PKS_mFAS_DH"/>
</dbReference>
<dbReference type="CDD" id="cd02440">
    <property type="entry name" value="AdoMet_MTases"/>
    <property type="match status" value="1"/>
</dbReference>
<keyword evidence="6" id="KW-0511">Multifunctional enzyme</keyword>
<dbReference type="GO" id="GO:0044550">
    <property type="term" value="P:secondary metabolite biosynthetic process"/>
    <property type="evidence" value="ECO:0007669"/>
    <property type="project" value="TreeGrafter"/>
</dbReference>
<feature type="region of interest" description="N-terminal hotdog fold" evidence="8">
    <location>
        <begin position="921"/>
        <end position="1049"/>
    </location>
</feature>
<evidence type="ECO:0000313" key="11">
    <source>
        <dbReference type="EMBL" id="KAF2156538.1"/>
    </source>
</evidence>
<evidence type="ECO:0000313" key="12">
    <source>
        <dbReference type="Proteomes" id="UP000799439"/>
    </source>
</evidence>
<dbReference type="SMART" id="SM00825">
    <property type="entry name" value="PKS_KS"/>
    <property type="match status" value="1"/>
</dbReference>
<feature type="domain" description="PKS/mFAS DH" evidence="10">
    <location>
        <begin position="921"/>
        <end position="1231"/>
    </location>
</feature>
<reference evidence="11" key="1">
    <citation type="journal article" date="2020" name="Stud. Mycol.">
        <title>101 Dothideomycetes genomes: a test case for predicting lifestyles and emergence of pathogens.</title>
        <authorList>
            <person name="Haridas S."/>
            <person name="Albert R."/>
            <person name="Binder M."/>
            <person name="Bloem J."/>
            <person name="Labutti K."/>
            <person name="Salamov A."/>
            <person name="Andreopoulos B."/>
            <person name="Baker S."/>
            <person name="Barry K."/>
            <person name="Bills G."/>
            <person name="Bluhm B."/>
            <person name="Cannon C."/>
            <person name="Castanera R."/>
            <person name="Culley D."/>
            <person name="Daum C."/>
            <person name="Ezra D."/>
            <person name="Gonzalez J."/>
            <person name="Henrissat B."/>
            <person name="Kuo A."/>
            <person name="Liang C."/>
            <person name="Lipzen A."/>
            <person name="Lutzoni F."/>
            <person name="Magnuson J."/>
            <person name="Mondo S."/>
            <person name="Nolan M."/>
            <person name="Ohm R."/>
            <person name="Pangilinan J."/>
            <person name="Park H.-J."/>
            <person name="Ramirez L."/>
            <person name="Alfaro M."/>
            <person name="Sun H."/>
            <person name="Tritt A."/>
            <person name="Yoshinaga Y."/>
            <person name="Zwiers L.-H."/>
            <person name="Turgeon B."/>
            <person name="Goodwin S."/>
            <person name="Spatafora J."/>
            <person name="Crous P."/>
            <person name="Grigoriev I."/>
        </authorList>
    </citation>
    <scope>NUCLEOTIDE SEQUENCE</scope>
    <source>
        <strain evidence="11">CBS 260.36</strain>
    </source>
</reference>
<dbReference type="SUPFAM" id="SSF55048">
    <property type="entry name" value="Probable ACP-binding domain of malonyl-CoA ACP transacylase"/>
    <property type="match status" value="1"/>
</dbReference>
<dbReference type="InterPro" id="IPR049551">
    <property type="entry name" value="PKS_DH_C"/>
</dbReference>
<dbReference type="GO" id="GO:0004315">
    <property type="term" value="F:3-oxoacyl-[acyl-carrier-protein] synthase activity"/>
    <property type="evidence" value="ECO:0007669"/>
    <property type="project" value="InterPro"/>
</dbReference>
<feature type="active site" description="Proton donor; for dehydratase activity" evidence="8">
    <location>
        <position position="1141"/>
    </location>
</feature>
<dbReference type="Pfam" id="PF02801">
    <property type="entry name" value="Ketoacyl-synt_C"/>
    <property type="match status" value="1"/>
</dbReference>
<keyword evidence="2" id="KW-0597">Phosphoprotein</keyword>
<dbReference type="Pfam" id="PF08242">
    <property type="entry name" value="Methyltransf_12"/>
    <property type="match status" value="1"/>
</dbReference>
<dbReference type="Proteomes" id="UP000799439">
    <property type="component" value="Unassembled WGS sequence"/>
</dbReference>
<feature type="domain" description="Ketosynthase family 3 (KS3)" evidence="9">
    <location>
        <begin position="13"/>
        <end position="430"/>
    </location>
</feature>
<dbReference type="GO" id="GO:0006633">
    <property type="term" value="P:fatty acid biosynthetic process"/>
    <property type="evidence" value="ECO:0007669"/>
    <property type="project" value="InterPro"/>
</dbReference>
<dbReference type="InterPro" id="IPR036291">
    <property type="entry name" value="NAD(P)-bd_dom_sf"/>
</dbReference>
<keyword evidence="4" id="KW-0521">NADP</keyword>
<dbReference type="InterPro" id="IPR020841">
    <property type="entry name" value="PKS_Beta-ketoAc_synthase_dom"/>
</dbReference>
<evidence type="ECO:0000256" key="1">
    <source>
        <dbReference type="ARBA" id="ARBA00022450"/>
    </source>
</evidence>
<dbReference type="Gene3D" id="3.40.366.10">
    <property type="entry name" value="Malonyl-Coenzyme A Acyl Carrier Protein, domain 2"/>
    <property type="match status" value="1"/>
</dbReference>
<dbReference type="Pfam" id="PF14765">
    <property type="entry name" value="PS-DH"/>
    <property type="match status" value="1"/>
</dbReference>
<evidence type="ECO:0000256" key="6">
    <source>
        <dbReference type="ARBA" id="ARBA00023268"/>
    </source>
</evidence>
<dbReference type="InterPro" id="IPR016036">
    <property type="entry name" value="Malonyl_transacylase_ACP-bd"/>
</dbReference>
<evidence type="ECO:0000256" key="2">
    <source>
        <dbReference type="ARBA" id="ARBA00022553"/>
    </source>
</evidence>
<keyword evidence="3" id="KW-0808">Transferase</keyword>
<feature type="region of interest" description="C-terminal hotdog fold" evidence="8">
    <location>
        <begin position="1076"/>
        <end position="1231"/>
    </location>
</feature>
<dbReference type="SUPFAM" id="SSF51735">
    <property type="entry name" value="NAD(P)-binding Rossmann-fold domains"/>
    <property type="match status" value="1"/>
</dbReference>
<keyword evidence="7" id="KW-0012">Acyltransferase</keyword>